<reference evidence="14" key="1">
    <citation type="submission" date="2022-07" db="EMBL/GenBank/DDBJ databases">
        <title>Phylogenomic reconstructions and comparative analyses of Kickxellomycotina fungi.</title>
        <authorList>
            <person name="Reynolds N.K."/>
            <person name="Stajich J.E."/>
            <person name="Barry K."/>
            <person name="Grigoriev I.V."/>
            <person name="Crous P."/>
            <person name="Smith M.E."/>
        </authorList>
    </citation>
    <scope>NUCLEOTIDE SEQUENCE</scope>
    <source>
        <strain evidence="14">NBRC 100468</strain>
    </source>
</reference>
<dbReference type="GO" id="GO:0015031">
    <property type="term" value="P:protein transport"/>
    <property type="evidence" value="ECO:0007669"/>
    <property type="project" value="UniProtKB-KW"/>
</dbReference>
<keyword evidence="9" id="KW-0811">Translocation</keyword>
<evidence type="ECO:0000256" key="9">
    <source>
        <dbReference type="ARBA" id="ARBA00023010"/>
    </source>
</evidence>
<dbReference type="GO" id="GO:0030674">
    <property type="term" value="F:protein-macromolecule adaptor activity"/>
    <property type="evidence" value="ECO:0007669"/>
    <property type="project" value="TreeGrafter"/>
</dbReference>
<evidence type="ECO:0000256" key="2">
    <source>
        <dbReference type="ARBA" id="ARBA00004567"/>
    </source>
</evidence>
<keyword evidence="11 13" id="KW-0472">Membrane</keyword>
<dbReference type="GO" id="GO:0070762">
    <property type="term" value="C:nuclear pore transmembrane ring"/>
    <property type="evidence" value="ECO:0007669"/>
    <property type="project" value="TreeGrafter"/>
</dbReference>
<evidence type="ECO:0000256" key="6">
    <source>
        <dbReference type="ARBA" id="ARBA00022816"/>
    </source>
</evidence>
<dbReference type="AlphaFoldDB" id="A0A9W7ZVX0"/>
<dbReference type="GO" id="GO:0005816">
    <property type="term" value="C:spindle pole body"/>
    <property type="evidence" value="ECO:0007669"/>
    <property type="project" value="TreeGrafter"/>
</dbReference>
<dbReference type="EMBL" id="JANBPU010000077">
    <property type="protein sequence ID" value="KAJ1917239.1"/>
    <property type="molecule type" value="Genomic_DNA"/>
</dbReference>
<dbReference type="PANTHER" id="PTHR13269">
    <property type="entry name" value="NUCLEOPORIN NDC1"/>
    <property type="match status" value="1"/>
</dbReference>
<sequence length="649" mass="74104">MFAGKKQQQSQARQIATANFAQLGNPIINQRLIRVSIYLLGYAYALSFIFHLSFKRGIIGTILLLVSPSLFGSTLVVYGALAPILFTRFQFYQVERVPHTGYFQGIQLLLRNHNRTVILICAHVFSMTVLNFVCSKILINHRPNFWISAPTTSNSQDGEDGNSQLPQFNQFYLINNIYIFVLGSIYAAYIIVYERLQLQFPIIEQHRVYSIKDRLPDCFYNSVKLSWSFLSRFWVAYFIFGQGLYSTLTTFMCYFVTMASSASYSQRNPLWSPNQMLFLFLSGAFTILSWELTHHLFEIVFTEGTKINELSLDPNACLIDGLKLAQPVYLRYLAYRELYSICTYNIKQRRKDIYKDISRSTGLAWNHICNQLLKVIDDAAKELAITTKDSFPVQQPEEPHPKPTIAESLASETKAADNSPIGAKPDGNKEKEKITKLIFKEDQPSHDIFKVPSKRFAKKPLLDESKSKGNNQYSQGIEAYVLNKLYEMLLQSKLGKKILAQATLSKTFSVFSNFEIQVWTLRSLAILVEKSLDEDDYGVVQKDIPRIMASLSSYLAQLELFVMDPKGTNYYLTVASTAGSNGIRPTTSQTAINQLAFNSQLTHQQSHALIQVTRNCIYKIVLTFYDHLDELKFSPETKQHIELFAKFQG</sequence>
<keyword evidence="4" id="KW-0813">Transport</keyword>
<evidence type="ECO:0000256" key="5">
    <source>
        <dbReference type="ARBA" id="ARBA00022692"/>
    </source>
</evidence>
<comment type="similarity">
    <text evidence="3">Belongs to the NDC1 family.</text>
</comment>
<dbReference type="EC" id="3.6.4.13" evidence="14"/>
<keyword evidence="12" id="KW-0539">Nucleus</keyword>
<evidence type="ECO:0000256" key="4">
    <source>
        <dbReference type="ARBA" id="ARBA00022448"/>
    </source>
</evidence>
<evidence type="ECO:0000256" key="13">
    <source>
        <dbReference type="SAM" id="Phobius"/>
    </source>
</evidence>
<keyword evidence="8 13" id="KW-1133">Transmembrane helix</keyword>
<evidence type="ECO:0000256" key="7">
    <source>
        <dbReference type="ARBA" id="ARBA00022927"/>
    </source>
</evidence>
<comment type="caution">
    <text evidence="14">The sequence shown here is derived from an EMBL/GenBank/DDBJ whole genome shotgun (WGS) entry which is preliminary data.</text>
</comment>
<feature type="transmembrane region" description="Helical" evidence="13">
    <location>
        <begin position="234"/>
        <end position="257"/>
    </location>
</feature>
<keyword evidence="7" id="KW-0653">Protein transport</keyword>
<evidence type="ECO:0000256" key="1">
    <source>
        <dbReference type="ARBA" id="ARBA00004232"/>
    </source>
</evidence>
<keyword evidence="10" id="KW-0906">Nuclear pore complex</keyword>
<evidence type="ECO:0000313" key="15">
    <source>
        <dbReference type="Proteomes" id="UP001150538"/>
    </source>
</evidence>
<dbReference type="Pfam" id="PF09531">
    <property type="entry name" value="Ndc1_Nup"/>
    <property type="match status" value="1"/>
</dbReference>
<evidence type="ECO:0000256" key="10">
    <source>
        <dbReference type="ARBA" id="ARBA00023132"/>
    </source>
</evidence>
<accession>A0A9W7ZVX0</accession>
<dbReference type="InterPro" id="IPR019049">
    <property type="entry name" value="Nucleoporin_prot_Ndc1/Nup"/>
</dbReference>
<dbReference type="GO" id="GO:0006999">
    <property type="term" value="P:nuclear pore organization"/>
    <property type="evidence" value="ECO:0007669"/>
    <property type="project" value="TreeGrafter"/>
</dbReference>
<feature type="transmembrane region" description="Helical" evidence="13">
    <location>
        <begin position="277"/>
        <end position="297"/>
    </location>
</feature>
<protein>
    <submittedName>
        <fullName evidence="14">Nuclear pore complex subunit</fullName>
        <ecNumber evidence="14">3.6.4.13</ecNumber>
    </submittedName>
</protein>
<keyword evidence="15" id="KW-1185">Reference proteome</keyword>
<feature type="transmembrane region" description="Helical" evidence="13">
    <location>
        <begin position="58"/>
        <end position="86"/>
    </location>
</feature>
<evidence type="ECO:0000256" key="12">
    <source>
        <dbReference type="ARBA" id="ARBA00023242"/>
    </source>
</evidence>
<gene>
    <name evidence="14" type="primary">NDC1</name>
    <name evidence="14" type="ORF">H4219_003323</name>
</gene>
<dbReference type="GO" id="GO:0031965">
    <property type="term" value="C:nuclear membrane"/>
    <property type="evidence" value="ECO:0007669"/>
    <property type="project" value="UniProtKB-SubCell"/>
</dbReference>
<proteinExistence type="inferred from homology"/>
<keyword evidence="5 13" id="KW-0812">Transmembrane</keyword>
<evidence type="ECO:0000256" key="3">
    <source>
        <dbReference type="ARBA" id="ARBA00005760"/>
    </source>
</evidence>
<comment type="subcellular location">
    <subcellularLocation>
        <location evidence="1">Nucleus membrane</location>
        <topology evidence="1">Multi-pass membrane protein</topology>
    </subcellularLocation>
    <subcellularLocation>
        <location evidence="2">Nucleus</location>
        <location evidence="2">Nuclear pore complex</location>
    </subcellularLocation>
</comment>
<dbReference type="PANTHER" id="PTHR13269:SF6">
    <property type="entry name" value="NUCLEOPORIN NDC1"/>
    <property type="match status" value="1"/>
</dbReference>
<dbReference type="GO" id="GO:0051028">
    <property type="term" value="P:mRNA transport"/>
    <property type="evidence" value="ECO:0007669"/>
    <property type="project" value="UniProtKB-KW"/>
</dbReference>
<keyword evidence="6" id="KW-0509">mRNA transport</keyword>
<feature type="transmembrane region" description="Helical" evidence="13">
    <location>
        <begin position="32"/>
        <end position="52"/>
    </location>
</feature>
<evidence type="ECO:0000256" key="11">
    <source>
        <dbReference type="ARBA" id="ARBA00023136"/>
    </source>
</evidence>
<evidence type="ECO:0000256" key="8">
    <source>
        <dbReference type="ARBA" id="ARBA00022989"/>
    </source>
</evidence>
<dbReference type="GO" id="GO:0016787">
    <property type="term" value="F:hydrolase activity"/>
    <property type="evidence" value="ECO:0007669"/>
    <property type="project" value="UniProtKB-KW"/>
</dbReference>
<dbReference type="Proteomes" id="UP001150538">
    <property type="component" value="Unassembled WGS sequence"/>
</dbReference>
<dbReference type="OrthoDB" id="67850at2759"/>
<evidence type="ECO:0000313" key="14">
    <source>
        <dbReference type="EMBL" id="KAJ1917239.1"/>
    </source>
</evidence>
<organism evidence="14 15">
    <name type="scientific">Mycoemilia scoparia</name>
    <dbReference type="NCBI Taxonomy" id="417184"/>
    <lineage>
        <taxon>Eukaryota</taxon>
        <taxon>Fungi</taxon>
        <taxon>Fungi incertae sedis</taxon>
        <taxon>Zoopagomycota</taxon>
        <taxon>Kickxellomycotina</taxon>
        <taxon>Kickxellomycetes</taxon>
        <taxon>Kickxellales</taxon>
        <taxon>Kickxellaceae</taxon>
        <taxon>Mycoemilia</taxon>
    </lineage>
</organism>
<feature type="transmembrane region" description="Helical" evidence="13">
    <location>
        <begin position="171"/>
        <end position="192"/>
    </location>
</feature>
<name>A0A9W7ZVX0_9FUNG</name>
<dbReference type="GO" id="GO:0003724">
    <property type="term" value="F:RNA helicase activity"/>
    <property type="evidence" value="ECO:0007669"/>
    <property type="project" value="UniProtKB-EC"/>
</dbReference>
<keyword evidence="14" id="KW-0378">Hydrolase</keyword>